<dbReference type="SUPFAM" id="SSF50494">
    <property type="entry name" value="Trypsin-like serine proteases"/>
    <property type="match status" value="1"/>
</dbReference>
<protein>
    <recommendedName>
        <fullName evidence="2">Peptidase S1 domain-containing protein</fullName>
    </recommendedName>
</protein>
<evidence type="ECO:0000313" key="5">
    <source>
        <dbReference type="Proteomes" id="UP001152888"/>
    </source>
</evidence>
<dbReference type="GO" id="GO:0006508">
    <property type="term" value="P:proteolysis"/>
    <property type="evidence" value="ECO:0007669"/>
    <property type="project" value="InterPro"/>
</dbReference>
<dbReference type="InterPro" id="IPR001254">
    <property type="entry name" value="Trypsin_dom"/>
</dbReference>
<dbReference type="SMART" id="SM00020">
    <property type="entry name" value="Tryp_SPc"/>
    <property type="match status" value="1"/>
</dbReference>
<feature type="signal peptide" evidence="1">
    <location>
        <begin position="1"/>
        <end position="17"/>
    </location>
</feature>
<dbReference type="InterPro" id="IPR001314">
    <property type="entry name" value="Peptidase_S1A"/>
</dbReference>
<reference evidence="3" key="1">
    <citation type="submission" date="2022-03" db="EMBL/GenBank/DDBJ databases">
        <authorList>
            <person name="Sayadi A."/>
        </authorList>
    </citation>
    <scope>NUCLEOTIDE SEQUENCE</scope>
</reference>
<comment type="caution">
    <text evidence="3">The sequence shown here is derived from an EMBL/GenBank/DDBJ whole genome shotgun (WGS) entry which is preliminary data.</text>
</comment>
<evidence type="ECO:0000313" key="3">
    <source>
        <dbReference type="EMBL" id="CAH1961700.1"/>
    </source>
</evidence>
<keyword evidence="1" id="KW-0732">Signal</keyword>
<proteinExistence type="predicted"/>
<dbReference type="GO" id="GO:0004252">
    <property type="term" value="F:serine-type endopeptidase activity"/>
    <property type="evidence" value="ECO:0007669"/>
    <property type="project" value="InterPro"/>
</dbReference>
<keyword evidence="5" id="KW-1185">Reference proteome</keyword>
<dbReference type="Proteomes" id="UP001152888">
    <property type="component" value="Unassembled WGS sequence"/>
</dbReference>
<sequence length="291" mass="33552">MFLVMLKLFCIFAVCYGRQPHKHKEEVIDTSISANGSPQQAYTVLLSLTNFNTVFCSGTLLNEYWVLTIATCLKRGKLTDITVHKETKLPNGTIMYTGKRFARIERAFIHQEFGVPLSTYNDLAILRLDRAIEIYENQTRIVLPTKVEDVEMKFRNQPLHMTRYCSIHNSIEYKDAFPQDRAMCNYPYNKASFNKIFCALFQEERKTKFKDASDKGGPVVDRNHTLYGLVPYALLCRRMADRYCFCGFTKIDMFVDFINDTINNYENGIAGIYAAPVPPLLFIFTFIHSAT</sequence>
<dbReference type="Gene3D" id="2.40.10.10">
    <property type="entry name" value="Trypsin-like serine proteases"/>
    <property type="match status" value="2"/>
</dbReference>
<evidence type="ECO:0000259" key="2">
    <source>
        <dbReference type="PROSITE" id="PS50240"/>
    </source>
</evidence>
<dbReference type="InterPro" id="IPR051333">
    <property type="entry name" value="CLIP_Serine_Protease"/>
</dbReference>
<dbReference type="EMBL" id="CAKOFQ010006697">
    <property type="protein sequence ID" value="CAH1961700.1"/>
    <property type="molecule type" value="Genomic_DNA"/>
</dbReference>
<dbReference type="Pfam" id="PF00089">
    <property type="entry name" value="Trypsin"/>
    <property type="match status" value="1"/>
</dbReference>
<feature type="chain" id="PRO_5040652816" description="Peptidase S1 domain-containing protein" evidence="1">
    <location>
        <begin position="18"/>
        <end position="291"/>
    </location>
</feature>
<dbReference type="PROSITE" id="PS50240">
    <property type="entry name" value="TRYPSIN_DOM"/>
    <property type="match status" value="1"/>
</dbReference>
<dbReference type="EMBL" id="CAKOFQ010007832">
    <property type="protein sequence ID" value="CAH2008785.1"/>
    <property type="molecule type" value="Genomic_DNA"/>
</dbReference>
<dbReference type="InterPro" id="IPR009003">
    <property type="entry name" value="Peptidase_S1_PA"/>
</dbReference>
<evidence type="ECO:0000256" key="1">
    <source>
        <dbReference type="SAM" id="SignalP"/>
    </source>
</evidence>
<dbReference type="AlphaFoldDB" id="A0A9P0JW56"/>
<dbReference type="PRINTS" id="PR00722">
    <property type="entry name" value="CHYMOTRYPSIN"/>
</dbReference>
<dbReference type="PANTHER" id="PTHR24260">
    <property type="match status" value="1"/>
</dbReference>
<accession>A0A9P0JW56</accession>
<organism evidence="3 5">
    <name type="scientific">Acanthoscelides obtectus</name>
    <name type="common">Bean weevil</name>
    <name type="synonym">Bruchus obtectus</name>
    <dbReference type="NCBI Taxonomy" id="200917"/>
    <lineage>
        <taxon>Eukaryota</taxon>
        <taxon>Metazoa</taxon>
        <taxon>Ecdysozoa</taxon>
        <taxon>Arthropoda</taxon>
        <taxon>Hexapoda</taxon>
        <taxon>Insecta</taxon>
        <taxon>Pterygota</taxon>
        <taxon>Neoptera</taxon>
        <taxon>Endopterygota</taxon>
        <taxon>Coleoptera</taxon>
        <taxon>Polyphaga</taxon>
        <taxon>Cucujiformia</taxon>
        <taxon>Chrysomeloidea</taxon>
        <taxon>Chrysomelidae</taxon>
        <taxon>Bruchinae</taxon>
        <taxon>Bruchini</taxon>
        <taxon>Acanthoscelides</taxon>
    </lineage>
</organism>
<name>A0A9P0JW56_ACAOB</name>
<gene>
    <name evidence="4" type="ORF">ACAOBT_LOCUS30444</name>
    <name evidence="3" type="ORF">ACAOBT_LOCUS4304</name>
</gene>
<dbReference type="PANTHER" id="PTHR24260:SF148">
    <property type="entry name" value="IP09309P-RELATED"/>
    <property type="match status" value="1"/>
</dbReference>
<dbReference type="InterPro" id="IPR043504">
    <property type="entry name" value="Peptidase_S1_PA_chymotrypsin"/>
</dbReference>
<evidence type="ECO:0000313" key="4">
    <source>
        <dbReference type="EMBL" id="CAH2008785.1"/>
    </source>
</evidence>
<feature type="domain" description="Peptidase S1" evidence="2">
    <location>
        <begin position="27"/>
        <end position="263"/>
    </location>
</feature>
<dbReference type="OrthoDB" id="6713076at2759"/>